<dbReference type="RefSeq" id="XP_004359263.1">
    <property type="nucleotide sequence ID" value="XM_004359206.1"/>
</dbReference>
<reference evidence="3" key="1">
    <citation type="journal article" date="2011" name="Genome Res.">
        <title>Phylogeny-wide analysis of social amoeba genomes highlights ancient origins for complex intercellular communication.</title>
        <authorList>
            <person name="Heidel A.J."/>
            <person name="Lawal H.M."/>
            <person name="Felder M."/>
            <person name="Schilde C."/>
            <person name="Helps N.R."/>
            <person name="Tunggal B."/>
            <person name="Rivero F."/>
            <person name="John U."/>
            <person name="Schleicher M."/>
            <person name="Eichinger L."/>
            <person name="Platzer M."/>
            <person name="Noegel A.A."/>
            <person name="Schaap P."/>
            <person name="Gloeckner G."/>
        </authorList>
    </citation>
    <scope>NUCLEOTIDE SEQUENCE [LARGE SCALE GENOMIC DNA]</scope>
    <source>
        <strain evidence="3">SH3</strain>
    </source>
</reference>
<dbReference type="AlphaFoldDB" id="F4PRX7"/>
<dbReference type="Proteomes" id="UP000007797">
    <property type="component" value="Unassembled WGS sequence"/>
</dbReference>
<dbReference type="KEGG" id="dfa:DFA_01297"/>
<accession>F4PRX7</accession>
<dbReference type="InterPro" id="IPR036770">
    <property type="entry name" value="Ankyrin_rpt-contain_sf"/>
</dbReference>
<gene>
    <name evidence="2" type="ORF">DFA_01297</name>
</gene>
<dbReference type="PANTHER" id="PTHR46586">
    <property type="entry name" value="ANKYRIN REPEAT-CONTAINING PROTEIN"/>
    <property type="match status" value="1"/>
</dbReference>
<evidence type="ECO:0000313" key="3">
    <source>
        <dbReference type="Proteomes" id="UP000007797"/>
    </source>
</evidence>
<evidence type="ECO:0000313" key="2">
    <source>
        <dbReference type="EMBL" id="EGG21413.1"/>
    </source>
</evidence>
<dbReference type="InterPro" id="IPR052050">
    <property type="entry name" value="SecEffector_AnkRepeat"/>
</dbReference>
<dbReference type="SUPFAM" id="SSF48403">
    <property type="entry name" value="Ankyrin repeat"/>
    <property type="match status" value="1"/>
</dbReference>
<name>F4PRX7_CACFS</name>
<feature type="region of interest" description="Disordered" evidence="1">
    <location>
        <begin position="732"/>
        <end position="753"/>
    </location>
</feature>
<keyword evidence="3" id="KW-1185">Reference proteome</keyword>
<dbReference type="Gene3D" id="1.25.40.20">
    <property type="entry name" value="Ankyrin repeat-containing domain"/>
    <property type="match status" value="1"/>
</dbReference>
<dbReference type="PANTHER" id="PTHR46586:SF3">
    <property type="entry name" value="ANKYRIN REPEAT-CONTAINING PROTEIN"/>
    <property type="match status" value="1"/>
</dbReference>
<proteinExistence type="predicted"/>
<dbReference type="OrthoDB" id="76773at2759"/>
<sequence length="753" mass="87097">MGFKRARVLPRIYSWVELQVDSAQLAAYGYKNSLIELLQRQEKQYSQYKWFDRHQKGSKKVVVGPYVLNLDGMIMLACKQNQFEIVQYIYSRYGRRAQEVGYYTQQHAMRYGREDIFHYITGILGYVYYGLHHEILVGGNTNIISFCLQLNKLAVKDKKQPLFTDEHVLYHIDKWLSVPTLKCFQEDGSIDLITNTDKILRSAVKAGNLDVVKYVIQHIQQQEDTPIGSHIMDTAASLGYIEIIKFLHTQPPTVVSAPTVAAIDMASRNGHFQVVCYLVENRTEGMTHRAIDKAAKYNHLNIVKYLHSNTTAPCSTNAMDRSSPFPDIFTFLFENRTEGYTEQAIRAVLVAAGTTPCPTNSVHSYLDIVKLIQKDNQDKFLLVLDRVQSAIPSFDYSKDTASFQVFQYFFHYVDPQLHQIMLRRAIMLKQVDLVKWIHTNMNMVEYTSSFLHASYPTIKYLLECENSPFISNDPVIHTGNLQRALRVAVFTQSLETFDYLLENTRIEYLAEHDLYSDIIKLGNVEILKRLIKLPSGLPFSTYMASTSFISDVEQAINKSRLDMIKFLFDNYNIVDAKGKPPSFTCLGYQYITVKKFETIKYMTVNKQLTAKLEIVKLRYRDADEYGVCLESTINTTLQPPTPINILDYCLLYTQQLSSEDWSYLLDEMMQCGNVDLVRYILFNTNISEIPKKSMDHIIGRRINCHVIQIICDYKRNKYDNLKNNLFYPIQQEENNNNNNNNKQSSKNNNCLLQ</sequence>
<dbReference type="GeneID" id="14872717"/>
<evidence type="ECO:0008006" key="4">
    <source>
        <dbReference type="Google" id="ProtNLM"/>
    </source>
</evidence>
<protein>
    <recommendedName>
        <fullName evidence="4">Ankyrin repeat-containing protein</fullName>
    </recommendedName>
</protein>
<dbReference type="EMBL" id="GL883010">
    <property type="protein sequence ID" value="EGG21413.1"/>
    <property type="molecule type" value="Genomic_DNA"/>
</dbReference>
<organism evidence="2 3">
    <name type="scientific">Cavenderia fasciculata</name>
    <name type="common">Slime mold</name>
    <name type="synonym">Dictyostelium fasciculatum</name>
    <dbReference type="NCBI Taxonomy" id="261658"/>
    <lineage>
        <taxon>Eukaryota</taxon>
        <taxon>Amoebozoa</taxon>
        <taxon>Evosea</taxon>
        <taxon>Eumycetozoa</taxon>
        <taxon>Dictyostelia</taxon>
        <taxon>Acytosteliales</taxon>
        <taxon>Cavenderiaceae</taxon>
        <taxon>Cavenderia</taxon>
    </lineage>
</organism>
<evidence type="ECO:0000256" key="1">
    <source>
        <dbReference type="SAM" id="MobiDB-lite"/>
    </source>
</evidence>